<keyword evidence="8" id="KW-1185">Reference proteome</keyword>
<dbReference type="GO" id="GO:0000978">
    <property type="term" value="F:RNA polymerase II cis-regulatory region sequence-specific DNA binding"/>
    <property type="evidence" value="ECO:0007669"/>
    <property type="project" value="TreeGrafter"/>
</dbReference>
<evidence type="ECO:0000313" key="7">
    <source>
        <dbReference type="EMBL" id="GAU24317.1"/>
    </source>
</evidence>
<proteinExistence type="predicted"/>
<dbReference type="SUPFAM" id="SSF55455">
    <property type="entry name" value="SRF-like"/>
    <property type="match status" value="1"/>
</dbReference>
<dbReference type="OrthoDB" id="1933443at2759"/>
<dbReference type="InterPro" id="IPR033896">
    <property type="entry name" value="MEF2-like_N"/>
</dbReference>
<keyword evidence="4" id="KW-0804">Transcription</keyword>
<dbReference type="GO" id="GO:0005634">
    <property type="term" value="C:nucleus"/>
    <property type="evidence" value="ECO:0007669"/>
    <property type="project" value="UniProtKB-SubCell"/>
</dbReference>
<dbReference type="PRINTS" id="PR00404">
    <property type="entry name" value="MADSDOMAIN"/>
</dbReference>
<evidence type="ECO:0000313" key="8">
    <source>
        <dbReference type="Proteomes" id="UP000242715"/>
    </source>
</evidence>
<evidence type="ECO:0000256" key="2">
    <source>
        <dbReference type="ARBA" id="ARBA00023015"/>
    </source>
</evidence>
<dbReference type="PANTHER" id="PTHR11945:SF818">
    <property type="entry name" value="AGAMOUS-LIKE MADS-BOX PROTEIN AGL62"/>
    <property type="match status" value="1"/>
</dbReference>
<dbReference type="InterPro" id="IPR002100">
    <property type="entry name" value="TF_MADSbox"/>
</dbReference>
<dbReference type="FunFam" id="3.40.1810.10:FF:000006">
    <property type="entry name" value="Agamous-like MADS-box protein AGL62"/>
    <property type="match status" value="1"/>
</dbReference>
<dbReference type="EMBL" id="DF973287">
    <property type="protein sequence ID" value="GAU24317.1"/>
    <property type="molecule type" value="Genomic_DNA"/>
</dbReference>
<evidence type="ECO:0000256" key="5">
    <source>
        <dbReference type="ARBA" id="ARBA00023242"/>
    </source>
</evidence>
<accession>A0A2Z6N555</accession>
<sequence>MSSGRKDKGRQKIEMKKMSNESNLQVTFSKRRSGLFKKASEFCTLCGVDVALVVISPSDKVFSFGHPNIDTIINRYISQVPLQNNSSMQFIEAHRNTTLSYLNAQLTQINNTLDNEKKRGDELSLSRKAIETQFWWACLIDGMNRAELELLKKALDELKKLVAQHVNKIEIQDAPTQMLPFFVGNDSSSNILLYHHPYPQHAQVFPPQVFQNPMLESHLFGFNNMGGGGYGSPGFF</sequence>
<dbReference type="Pfam" id="PF00319">
    <property type="entry name" value="SRF-TF"/>
    <property type="match status" value="1"/>
</dbReference>
<evidence type="ECO:0000256" key="3">
    <source>
        <dbReference type="ARBA" id="ARBA00023125"/>
    </source>
</evidence>
<comment type="subcellular location">
    <subcellularLocation>
        <location evidence="1">Nucleus</location>
    </subcellularLocation>
</comment>
<dbReference type="PROSITE" id="PS50066">
    <property type="entry name" value="MADS_BOX_2"/>
    <property type="match status" value="1"/>
</dbReference>
<protein>
    <recommendedName>
        <fullName evidence="6">MADS-box domain-containing protein</fullName>
    </recommendedName>
</protein>
<dbReference type="Gene3D" id="3.40.1810.10">
    <property type="entry name" value="Transcription factor, MADS-box"/>
    <property type="match status" value="1"/>
</dbReference>
<dbReference type="SMART" id="SM00432">
    <property type="entry name" value="MADS"/>
    <property type="match status" value="1"/>
</dbReference>
<reference evidence="8" key="1">
    <citation type="journal article" date="2017" name="Front. Plant Sci.">
        <title>Climate Clever Clovers: New Paradigm to Reduce the Environmental Footprint of Ruminants by Breeding Low Methanogenic Forages Utilizing Haplotype Variation.</title>
        <authorList>
            <person name="Kaur P."/>
            <person name="Appels R."/>
            <person name="Bayer P.E."/>
            <person name="Keeble-Gagnere G."/>
            <person name="Wang J."/>
            <person name="Hirakawa H."/>
            <person name="Shirasawa K."/>
            <person name="Vercoe P."/>
            <person name="Stefanova K."/>
            <person name="Durmic Z."/>
            <person name="Nichols P."/>
            <person name="Revell C."/>
            <person name="Isobe S.N."/>
            <person name="Edwards D."/>
            <person name="Erskine W."/>
        </authorList>
    </citation>
    <scope>NUCLEOTIDE SEQUENCE [LARGE SCALE GENOMIC DNA]</scope>
    <source>
        <strain evidence="8">cv. Daliak</strain>
    </source>
</reference>
<feature type="domain" description="MADS-box" evidence="6">
    <location>
        <begin position="8"/>
        <end position="68"/>
    </location>
</feature>
<keyword evidence="2" id="KW-0805">Transcription regulation</keyword>
<dbReference type="CDD" id="cd00265">
    <property type="entry name" value="MADS_MEF2_like"/>
    <property type="match status" value="1"/>
</dbReference>
<keyword evidence="3" id="KW-0238">DNA-binding</keyword>
<name>A0A2Z6N555_TRISU</name>
<gene>
    <name evidence="7" type="ORF">TSUD_49060</name>
</gene>
<dbReference type="GO" id="GO:0000981">
    <property type="term" value="F:DNA-binding transcription factor activity, RNA polymerase II-specific"/>
    <property type="evidence" value="ECO:0007669"/>
    <property type="project" value="TreeGrafter"/>
</dbReference>
<dbReference type="PANTHER" id="PTHR11945">
    <property type="entry name" value="MADS BOX PROTEIN"/>
    <property type="match status" value="1"/>
</dbReference>
<dbReference type="InterPro" id="IPR036879">
    <property type="entry name" value="TF_MADSbox_sf"/>
</dbReference>
<evidence type="ECO:0000259" key="6">
    <source>
        <dbReference type="PROSITE" id="PS50066"/>
    </source>
</evidence>
<evidence type="ECO:0000256" key="1">
    <source>
        <dbReference type="ARBA" id="ARBA00004123"/>
    </source>
</evidence>
<dbReference type="Proteomes" id="UP000242715">
    <property type="component" value="Unassembled WGS sequence"/>
</dbReference>
<dbReference type="GO" id="GO:0045944">
    <property type="term" value="P:positive regulation of transcription by RNA polymerase II"/>
    <property type="evidence" value="ECO:0007669"/>
    <property type="project" value="InterPro"/>
</dbReference>
<organism evidence="7 8">
    <name type="scientific">Trifolium subterraneum</name>
    <name type="common">Subterranean clover</name>
    <dbReference type="NCBI Taxonomy" id="3900"/>
    <lineage>
        <taxon>Eukaryota</taxon>
        <taxon>Viridiplantae</taxon>
        <taxon>Streptophyta</taxon>
        <taxon>Embryophyta</taxon>
        <taxon>Tracheophyta</taxon>
        <taxon>Spermatophyta</taxon>
        <taxon>Magnoliopsida</taxon>
        <taxon>eudicotyledons</taxon>
        <taxon>Gunneridae</taxon>
        <taxon>Pentapetalae</taxon>
        <taxon>rosids</taxon>
        <taxon>fabids</taxon>
        <taxon>Fabales</taxon>
        <taxon>Fabaceae</taxon>
        <taxon>Papilionoideae</taxon>
        <taxon>50 kb inversion clade</taxon>
        <taxon>NPAAA clade</taxon>
        <taxon>Hologalegina</taxon>
        <taxon>IRL clade</taxon>
        <taxon>Trifolieae</taxon>
        <taxon>Trifolium</taxon>
    </lineage>
</organism>
<dbReference type="GO" id="GO:0046983">
    <property type="term" value="F:protein dimerization activity"/>
    <property type="evidence" value="ECO:0007669"/>
    <property type="project" value="InterPro"/>
</dbReference>
<dbReference type="Gene3D" id="6.10.140.920">
    <property type="match status" value="1"/>
</dbReference>
<keyword evidence="5" id="KW-0539">Nucleus</keyword>
<evidence type="ECO:0000256" key="4">
    <source>
        <dbReference type="ARBA" id="ARBA00023163"/>
    </source>
</evidence>
<dbReference type="AlphaFoldDB" id="A0A2Z6N555"/>